<dbReference type="RefSeq" id="WP_145892941.1">
    <property type="nucleotide sequence ID" value="NZ_VOBQ01000008.1"/>
</dbReference>
<comment type="caution">
    <text evidence="1">The sequence shown here is derived from an EMBL/GenBank/DDBJ whole genome shotgun (WGS) entry which is preliminary data.</text>
</comment>
<protein>
    <recommendedName>
        <fullName evidence="3">Enoyl-CoA hydratase/isomerase family protein</fullName>
    </recommendedName>
</protein>
<dbReference type="SUPFAM" id="SSF52096">
    <property type="entry name" value="ClpP/crotonase"/>
    <property type="match status" value="1"/>
</dbReference>
<gene>
    <name evidence="1" type="ORF">FN976_10400</name>
</gene>
<dbReference type="InterPro" id="IPR029045">
    <property type="entry name" value="ClpP/crotonase-like_dom_sf"/>
</dbReference>
<evidence type="ECO:0000313" key="2">
    <source>
        <dbReference type="Proteomes" id="UP000318199"/>
    </source>
</evidence>
<sequence>MNDPIRGGMAVAIGLADDLASAQDVRAKALELAAEIAAGAPLAVSSMRQTLRRGLADKIQAATEREAHEQCWQRATVDHRSPVFNGG</sequence>
<dbReference type="Gene3D" id="3.90.226.10">
    <property type="entry name" value="2-enoyl-CoA Hydratase, Chain A, domain 1"/>
    <property type="match status" value="1"/>
</dbReference>
<reference evidence="1 2" key="1">
    <citation type="submission" date="2019-07" db="EMBL/GenBank/DDBJ databases">
        <title>Caenimonas sedimenti sp. nov., isolated from activated sludge.</title>
        <authorList>
            <person name="Xu J."/>
        </authorList>
    </citation>
    <scope>NUCLEOTIDE SEQUENCE [LARGE SCALE GENOMIC DNA]</scope>
    <source>
        <strain evidence="1 2">HX-9-20</strain>
    </source>
</reference>
<name>A0A562ZSE5_9BURK</name>
<evidence type="ECO:0008006" key="3">
    <source>
        <dbReference type="Google" id="ProtNLM"/>
    </source>
</evidence>
<keyword evidence="2" id="KW-1185">Reference proteome</keyword>
<accession>A0A562ZSE5</accession>
<dbReference type="Proteomes" id="UP000318199">
    <property type="component" value="Unassembled WGS sequence"/>
</dbReference>
<dbReference type="EMBL" id="VOBQ01000008">
    <property type="protein sequence ID" value="TWO71327.1"/>
    <property type="molecule type" value="Genomic_DNA"/>
</dbReference>
<organism evidence="1 2">
    <name type="scientific">Caenimonas sedimenti</name>
    <dbReference type="NCBI Taxonomy" id="2596921"/>
    <lineage>
        <taxon>Bacteria</taxon>
        <taxon>Pseudomonadati</taxon>
        <taxon>Pseudomonadota</taxon>
        <taxon>Betaproteobacteria</taxon>
        <taxon>Burkholderiales</taxon>
        <taxon>Comamonadaceae</taxon>
        <taxon>Caenimonas</taxon>
    </lineage>
</organism>
<dbReference type="AlphaFoldDB" id="A0A562ZSE5"/>
<proteinExistence type="predicted"/>
<evidence type="ECO:0000313" key="1">
    <source>
        <dbReference type="EMBL" id="TWO71327.1"/>
    </source>
</evidence>